<evidence type="ECO:0000256" key="1">
    <source>
        <dbReference type="SAM" id="Coils"/>
    </source>
</evidence>
<dbReference type="EMBL" id="BQNB010013469">
    <property type="protein sequence ID" value="GJT16380.1"/>
    <property type="molecule type" value="Genomic_DNA"/>
</dbReference>
<gene>
    <name evidence="3" type="ORF">Tco_0875086</name>
</gene>
<comment type="caution">
    <text evidence="3">The sequence shown here is derived from an EMBL/GenBank/DDBJ whole genome shotgun (WGS) entry which is preliminary data.</text>
</comment>
<evidence type="ECO:0000313" key="4">
    <source>
        <dbReference type="Proteomes" id="UP001151760"/>
    </source>
</evidence>
<feature type="compositionally biased region" description="Low complexity" evidence="2">
    <location>
        <begin position="158"/>
        <end position="175"/>
    </location>
</feature>
<feature type="region of interest" description="Disordered" evidence="2">
    <location>
        <begin position="49"/>
        <end position="73"/>
    </location>
</feature>
<protein>
    <submittedName>
        <fullName evidence="3">Uncharacterized protein</fullName>
    </submittedName>
</protein>
<reference evidence="3" key="2">
    <citation type="submission" date="2022-01" db="EMBL/GenBank/DDBJ databases">
        <authorList>
            <person name="Yamashiro T."/>
            <person name="Shiraishi A."/>
            <person name="Satake H."/>
            <person name="Nakayama K."/>
        </authorList>
    </citation>
    <scope>NUCLEOTIDE SEQUENCE</scope>
</reference>
<feature type="region of interest" description="Disordered" evidence="2">
    <location>
        <begin position="146"/>
        <end position="192"/>
    </location>
</feature>
<evidence type="ECO:0000313" key="3">
    <source>
        <dbReference type="EMBL" id="GJT16380.1"/>
    </source>
</evidence>
<accession>A0ABQ5BNI2</accession>
<keyword evidence="4" id="KW-1185">Reference proteome</keyword>
<name>A0ABQ5BNI2_9ASTR</name>
<dbReference type="Proteomes" id="UP001151760">
    <property type="component" value="Unassembled WGS sequence"/>
</dbReference>
<keyword evidence="1" id="KW-0175">Coiled coil</keyword>
<organism evidence="3 4">
    <name type="scientific">Tanacetum coccineum</name>
    <dbReference type="NCBI Taxonomy" id="301880"/>
    <lineage>
        <taxon>Eukaryota</taxon>
        <taxon>Viridiplantae</taxon>
        <taxon>Streptophyta</taxon>
        <taxon>Embryophyta</taxon>
        <taxon>Tracheophyta</taxon>
        <taxon>Spermatophyta</taxon>
        <taxon>Magnoliopsida</taxon>
        <taxon>eudicotyledons</taxon>
        <taxon>Gunneridae</taxon>
        <taxon>Pentapetalae</taxon>
        <taxon>asterids</taxon>
        <taxon>campanulids</taxon>
        <taxon>Asterales</taxon>
        <taxon>Asteraceae</taxon>
        <taxon>Asteroideae</taxon>
        <taxon>Anthemideae</taxon>
        <taxon>Anthemidinae</taxon>
        <taxon>Tanacetum</taxon>
    </lineage>
</organism>
<proteinExistence type="predicted"/>
<reference evidence="3" key="1">
    <citation type="journal article" date="2022" name="Int. J. Mol. Sci.">
        <title>Draft Genome of Tanacetum Coccineum: Genomic Comparison of Closely Related Tanacetum-Family Plants.</title>
        <authorList>
            <person name="Yamashiro T."/>
            <person name="Shiraishi A."/>
            <person name="Nakayama K."/>
            <person name="Satake H."/>
        </authorList>
    </citation>
    <scope>NUCLEOTIDE SEQUENCE</scope>
</reference>
<sequence length="267" mass="29454">MPTSHTFVTSHARLFITYIILSNSEDEDATLSDVSAPLSLDHVLVLSGYSSNSESDSEPTEDDSADEELTETDEPLQAHTALTPFVQPPPTRPLPTISAIVFRPGQEIPLRRPYRLRPDGPLMMHTPRKRVRTPVALPSAIEAAISDEIDAPPRKRASLSSPSAALPSSSPLPSSSRKRSMSPSPPPLHCHHHYHQIDQEGAPSTYEIGESSIAHVLPMTSESVSLERIETLEQEVETMRNRAEIAEQRTEDLQDALGRAREEIVEH</sequence>
<evidence type="ECO:0000256" key="2">
    <source>
        <dbReference type="SAM" id="MobiDB-lite"/>
    </source>
</evidence>
<feature type="compositionally biased region" description="Acidic residues" evidence="2">
    <location>
        <begin position="55"/>
        <end position="73"/>
    </location>
</feature>
<feature type="coiled-coil region" evidence="1">
    <location>
        <begin position="229"/>
        <end position="263"/>
    </location>
</feature>